<reference evidence="2 3" key="1">
    <citation type="journal article" date="2013" name="Proc. Natl. Acad. Sci. U.S.A.">
        <title>Fine-scale variation in meiotic recombination in Mimulus inferred from population shotgun sequencing.</title>
        <authorList>
            <person name="Hellsten U."/>
            <person name="Wright K.M."/>
            <person name="Jenkins J."/>
            <person name="Shu S."/>
            <person name="Yuan Y."/>
            <person name="Wessler S.R."/>
            <person name="Schmutz J."/>
            <person name="Willis J.H."/>
            <person name="Rokhsar D.S."/>
        </authorList>
    </citation>
    <scope>NUCLEOTIDE SEQUENCE [LARGE SCALE GENOMIC DNA]</scope>
    <source>
        <strain evidence="3">cv. DUN x IM62</strain>
    </source>
</reference>
<dbReference type="EMBL" id="KI630443">
    <property type="protein sequence ID" value="EYU39835.1"/>
    <property type="molecule type" value="Genomic_DNA"/>
</dbReference>
<dbReference type="PANTHER" id="PTHR35305:SF2">
    <property type="entry name" value="FAD-BINDING PROTEIN"/>
    <property type="match status" value="1"/>
</dbReference>
<dbReference type="InterPro" id="IPR056697">
    <property type="entry name" value="DUF7795"/>
</dbReference>
<dbReference type="eggNOG" id="KOG2334">
    <property type="taxonomic scope" value="Eukaryota"/>
</dbReference>
<name>A0A022RLL0_ERYGU</name>
<evidence type="ECO:0000313" key="2">
    <source>
        <dbReference type="EMBL" id="EYU39835.1"/>
    </source>
</evidence>
<dbReference type="OMA" id="LRHMDDC"/>
<dbReference type="OrthoDB" id="744228at2759"/>
<dbReference type="PhylomeDB" id="A0A022RLL0"/>
<accession>A0A022RLL0</accession>
<dbReference type="PANTHER" id="PTHR35305">
    <property type="entry name" value="FAD-BINDING PROTEIN"/>
    <property type="match status" value="1"/>
</dbReference>
<evidence type="ECO:0000313" key="3">
    <source>
        <dbReference type="Proteomes" id="UP000030748"/>
    </source>
</evidence>
<organism evidence="2 3">
    <name type="scientific">Erythranthe guttata</name>
    <name type="common">Yellow monkey flower</name>
    <name type="synonym">Mimulus guttatus</name>
    <dbReference type="NCBI Taxonomy" id="4155"/>
    <lineage>
        <taxon>Eukaryota</taxon>
        <taxon>Viridiplantae</taxon>
        <taxon>Streptophyta</taxon>
        <taxon>Embryophyta</taxon>
        <taxon>Tracheophyta</taxon>
        <taxon>Spermatophyta</taxon>
        <taxon>Magnoliopsida</taxon>
        <taxon>eudicotyledons</taxon>
        <taxon>Gunneridae</taxon>
        <taxon>Pentapetalae</taxon>
        <taxon>asterids</taxon>
        <taxon>lamiids</taxon>
        <taxon>Lamiales</taxon>
        <taxon>Phrymaceae</taxon>
        <taxon>Erythranthe</taxon>
    </lineage>
</organism>
<gene>
    <name evidence="2" type="ORF">MIMGU_mgv1a013183mg</name>
</gene>
<keyword evidence="3" id="KW-1185">Reference proteome</keyword>
<protein>
    <recommendedName>
        <fullName evidence="1">DUF7795 domain-containing protein</fullName>
    </recommendedName>
</protein>
<dbReference type="Proteomes" id="UP000030748">
    <property type="component" value="Unassembled WGS sequence"/>
</dbReference>
<dbReference type="AlphaFoldDB" id="A0A022RLL0"/>
<sequence length="228" mass="25768">MENAEYERSVSKDEIIKIYSDFMTRITQFEELVSISSRFLVGFHQALGFLGRPSFDKTSTLVERIVKAHGSSRVLSYVEAGCVNSHDSVQNVSKLRTCHLGLQDHMNKAKVVVDELKCLMDGAASIMQTANGNKEDDNLNLDSFVTSSEEEEAPSSDLSKPEVTDYAIMMAIIYSMVKQDYTMQVRIVSSLNLKSSSEELETYCQMWSLRPFVDDDKMRKAWSLVPFS</sequence>
<proteinExistence type="predicted"/>
<feature type="domain" description="DUF7795" evidence="1">
    <location>
        <begin position="11"/>
        <end position="131"/>
    </location>
</feature>
<dbReference type="Pfam" id="PF25071">
    <property type="entry name" value="DUF7795"/>
    <property type="match status" value="1"/>
</dbReference>
<evidence type="ECO:0000259" key="1">
    <source>
        <dbReference type="Pfam" id="PF25071"/>
    </source>
</evidence>
<dbReference type="STRING" id="4155.A0A022RLL0"/>
<dbReference type="KEGG" id="egt:105955696"/>